<feature type="coiled-coil region" evidence="1">
    <location>
        <begin position="14"/>
        <end position="67"/>
    </location>
</feature>
<reference evidence="2 3" key="1">
    <citation type="submission" date="2018-07" db="EMBL/GenBank/DDBJ databases">
        <title>Genomic Encyclopedia of Type Strains, Phase IV (KMG-IV): sequencing the most valuable type-strain genomes for metagenomic binning, comparative biology and taxonomic classification.</title>
        <authorList>
            <person name="Goeker M."/>
        </authorList>
    </citation>
    <scope>NUCLEOTIDE SEQUENCE [LARGE SCALE GENOMIC DNA]</scope>
    <source>
        <strain evidence="2 3">DSM 14324</strain>
    </source>
</reference>
<evidence type="ECO:0000313" key="2">
    <source>
        <dbReference type="EMBL" id="REC95215.1"/>
    </source>
</evidence>
<protein>
    <submittedName>
        <fullName evidence="2">Uncharacterized protein</fullName>
    </submittedName>
</protein>
<gene>
    <name evidence="2" type="ORF">C8D72_2050</name>
</gene>
<dbReference type="EMBL" id="QRDJ01000007">
    <property type="protein sequence ID" value="REC95215.1"/>
    <property type="molecule type" value="Genomic_DNA"/>
</dbReference>
<evidence type="ECO:0000313" key="3">
    <source>
        <dbReference type="Proteomes" id="UP000256334"/>
    </source>
</evidence>
<comment type="caution">
    <text evidence="2">The sequence shown here is derived from an EMBL/GenBank/DDBJ whole genome shotgun (WGS) entry which is preliminary data.</text>
</comment>
<accession>A0A3D9DX41</accession>
<name>A0A3D9DX41_9GAMM</name>
<proteinExistence type="predicted"/>
<dbReference type="AlphaFoldDB" id="A0A3D9DX41"/>
<keyword evidence="3" id="KW-1185">Reference proteome</keyword>
<evidence type="ECO:0000256" key="1">
    <source>
        <dbReference type="SAM" id="Coils"/>
    </source>
</evidence>
<organism evidence="2 3">
    <name type="scientific">Kushneria indalinina DSM 14324</name>
    <dbReference type="NCBI Taxonomy" id="1122140"/>
    <lineage>
        <taxon>Bacteria</taxon>
        <taxon>Pseudomonadati</taxon>
        <taxon>Pseudomonadota</taxon>
        <taxon>Gammaproteobacteria</taxon>
        <taxon>Oceanospirillales</taxon>
        <taxon>Halomonadaceae</taxon>
        <taxon>Kushneria</taxon>
    </lineage>
</organism>
<dbReference type="Proteomes" id="UP000256334">
    <property type="component" value="Unassembled WGS sequence"/>
</dbReference>
<sequence length="91" mass="10475">MPIKAGNIFWTLAIMKLERVYAQANQQEALLQDEKAHEALMNALSPCQRLEQDYTSLITQQERLRSAWHNAPDTLREMLRNTSLGHLLEGL</sequence>
<keyword evidence="1" id="KW-0175">Coiled coil</keyword>